<proteinExistence type="predicted"/>
<dbReference type="EnsemblMetazoa" id="PPA45001.1">
    <property type="protein sequence ID" value="PPA45001.1"/>
    <property type="gene ID" value="WBGene00283370"/>
</dbReference>
<sequence length="123" mass="14108">MKRQAVDVSCELCDCGRLGSNEPTLWRQTLLVHYTSESTTGSIQSPMIFPWIITVQGKLQNRKSEQERRDGLWLNEMITIAAFAENPPYLIQALKHMCNIACDYTQHNDDDCQSTPRTHYTTT</sequence>
<accession>A0A8R1Z0G3</accession>
<dbReference type="Proteomes" id="UP000005239">
    <property type="component" value="Unassembled WGS sequence"/>
</dbReference>
<protein>
    <submittedName>
        <fullName evidence="1">Uncharacterized protein</fullName>
    </submittedName>
</protein>
<evidence type="ECO:0000313" key="1">
    <source>
        <dbReference type="EnsemblMetazoa" id="PPA45001.1"/>
    </source>
</evidence>
<reference evidence="2" key="1">
    <citation type="journal article" date="2008" name="Nat. Genet.">
        <title>The Pristionchus pacificus genome provides a unique perspective on nematode lifestyle and parasitism.</title>
        <authorList>
            <person name="Dieterich C."/>
            <person name="Clifton S.W."/>
            <person name="Schuster L.N."/>
            <person name="Chinwalla A."/>
            <person name="Delehaunty K."/>
            <person name="Dinkelacker I."/>
            <person name="Fulton L."/>
            <person name="Fulton R."/>
            <person name="Godfrey J."/>
            <person name="Minx P."/>
            <person name="Mitreva M."/>
            <person name="Roeseler W."/>
            <person name="Tian H."/>
            <person name="Witte H."/>
            <person name="Yang S.P."/>
            <person name="Wilson R.K."/>
            <person name="Sommer R.J."/>
        </authorList>
    </citation>
    <scope>NUCLEOTIDE SEQUENCE [LARGE SCALE GENOMIC DNA]</scope>
    <source>
        <strain evidence="2">PS312</strain>
    </source>
</reference>
<keyword evidence="2" id="KW-1185">Reference proteome</keyword>
<gene>
    <name evidence="1" type="primary">WBGene00283370</name>
</gene>
<dbReference type="AlphaFoldDB" id="A0A2A6CZ52"/>
<evidence type="ECO:0000313" key="2">
    <source>
        <dbReference type="Proteomes" id="UP000005239"/>
    </source>
</evidence>
<accession>A0A2A6CZ52</accession>
<organism evidence="1 2">
    <name type="scientific">Pristionchus pacificus</name>
    <name type="common">Parasitic nematode worm</name>
    <dbReference type="NCBI Taxonomy" id="54126"/>
    <lineage>
        <taxon>Eukaryota</taxon>
        <taxon>Metazoa</taxon>
        <taxon>Ecdysozoa</taxon>
        <taxon>Nematoda</taxon>
        <taxon>Chromadorea</taxon>
        <taxon>Rhabditida</taxon>
        <taxon>Rhabditina</taxon>
        <taxon>Diplogasteromorpha</taxon>
        <taxon>Diplogasteroidea</taxon>
        <taxon>Neodiplogasteridae</taxon>
        <taxon>Pristionchus</taxon>
    </lineage>
</organism>
<reference evidence="1" key="2">
    <citation type="submission" date="2022-06" db="UniProtKB">
        <authorList>
            <consortium name="EnsemblMetazoa"/>
        </authorList>
    </citation>
    <scope>IDENTIFICATION</scope>
    <source>
        <strain evidence="1">PS312</strain>
    </source>
</reference>
<name>A0A2A6CZ52_PRIPA</name>